<evidence type="ECO:0008006" key="3">
    <source>
        <dbReference type="Google" id="ProtNLM"/>
    </source>
</evidence>
<proteinExistence type="predicted"/>
<comment type="caution">
    <text evidence="1">The sequence shown here is derived from an EMBL/GenBank/DDBJ whole genome shotgun (WGS) entry which is preliminary data.</text>
</comment>
<dbReference type="OrthoDB" id="9794793at2"/>
<dbReference type="Proteomes" id="UP000093523">
    <property type="component" value="Unassembled WGS sequence"/>
</dbReference>
<dbReference type="RefSeq" id="WP_065610159.1">
    <property type="nucleotide sequence ID" value="NZ_CAWMPN010000008.1"/>
</dbReference>
<organism evidence="1 2">
    <name type="scientific">Aliivibrio logei</name>
    <name type="common">Vibrio logei</name>
    <dbReference type="NCBI Taxonomy" id="688"/>
    <lineage>
        <taxon>Bacteria</taxon>
        <taxon>Pseudomonadati</taxon>
        <taxon>Pseudomonadota</taxon>
        <taxon>Gammaproteobacteria</taxon>
        <taxon>Vibrionales</taxon>
        <taxon>Vibrionaceae</taxon>
        <taxon>Aliivibrio</taxon>
    </lineage>
</organism>
<evidence type="ECO:0000313" key="1">
    <source>
        <dbReference type="EMBL" id="OCH21597.1"/>
    </source>
</evidence>
<accession>A0A1B9NZR7</accession>
<protein>
    <recommendedName>
        <fullName evidence="3">Phage tail protein I</fullName>
    </recommendedName>
</protein>
<name>A0A1B9NZR7_ALILO</name>
<dbReference type="AlphaFoldDB" id="A0A1B9NZR7"/>
<dbReference type="STRING" id="688.A6E04_06945"/>
<dbReference type="InterPro" id="IPR006521">
    <property type="entry name" value="Tail_protein_I"/>
</dbReference>
<dbReference type="EMBL" id="MAJU01000008">
    <property type="protein sequence ID" value="OCH21597.1"/>
    <property type="molecule type" value="Genomic_DNA"/>
</dbReference>
<sequence length="176" mass="19536">MLKPNEFVSVQPENRTLIEEGLEFAWHSLLSASENPYPELKQPLLTSDEFVSLLASERGVLDWQPNDTMKQRRETTEQAFAIHRKAGTRFGLSQALSVLNITTEMKKGALAYSLKIDGYLSALPIDKETTARVASRIDNYKSERDTVDIALIRSADSYAFIGSTIQTGVVIEIGAA</sequence>
<evidence type="ECO:0000313" key="2">
    <source>
        <dbReference type="Proteomes" id="UP000093523"/>
    </source>
</evidence>
<dbReference type="Pfam" id="PF09684">
    <property type="entry name" value="Tail_P2_I"/>
    <property type="match status" value="1"/>
</dbReference>
<gene>
    <name evidence="1" type="ORF">A6E04_06945</name>
</gene>
<reference evidence="1 2" key="1">
    <citation type="submission" date="2016-06" db="EMBL/GenBank/DDBJ databases">
        <authorList>
            <person name="Kjaerup R.B."/>
            <person name="Dalgaard T.S."/>
            <person name="Juul-Madsen H.R."/>
        </authorList>
    </citation>
    <scope>NUCLEOTIDE SEQUENCE [LARGE SCALE GENOMIC DNA]</scope>
    <source>
        <strain evidence="1 2">1S159</strain>
    </source>
</reference>